<organism evidence="1 2">
    <name type="scientific">Paenibacillus silvae</name>
    <dbReference type="NCBI Taxonomy" id="1325358"/>
    <lineage>
        <taxon>Bacteria</taxon>
        <taxon>Bacillati</taxon>
        <taxon>Bacillota</taxon>
        <taxon>Bacilli</taxon>
        <taxon>Bacillales</taxon>
        <taxon>Paenibacillaceae</taxon>
        <taxon>Paenibacillus</taxon>
    </lineage>
</organism>
<proteinExistence type="predicted"/>
<dbReference type="EMBL" id="BMFU01000004">
    <property type="protein sequence ID" value="GGH58037.1"/>
    <property type="molecule type" value="Genomic_DNA"/>
</dbReference>
<keyword evidence="2" id="KW-1185">Reference proteome</keyword>
<protein>
    <submittedName>
        <fullName evidence="1">Uncharacterized protein</fullName>
    </submittedName>
</protein>
<gene>
    <name evidence="1" type="ORF">GCM10008014_30260</name>
</gene>
<name>A0ABQ1ZCQ1_9BACL</name>
<evidence type="ECO:0000313" key="1">
    <source>
        <dbReference type="EMBL" id="GGH58037.1"/>
    </source>
</evidence>
<evidence type="ECO:0000313" key="2">
    <source>
        <dbReference type="Proteomes" id="UP000652153"/>
    </source>
</evidence>
<dbReference type="Proteomes" id="UP000652153">
    <property type="component" value="Unassembled WGS sequence"/>
</dbReference>
<comment type="caution">
    <text evidence="1">The sequence shown here is derived from an EMBL/GenBank/DDBJ whole genome shotgun (WGS) entry which is preliminary data.</text>
</comment>
<sequence>MIVFRDDTVFQNVLARQSEVKRSSAIKGRAKKTAKMLERVILYSVYNWD</sequence>
<reference evidence="2" key="1">
    <citation type="journal article" date="2019" name="Int. J. Syst. Evol. Microbiol.">
        <title>The Global Catalogue of Microorganisms (GCM) 10K type strain sequencing project: providing services to taxonomists for standard genome sequencing and annotation.</title>
        <authorList>
            <consortium name="The Broad Institute Genomics Platform"/>
            <consortium name="The Broad Institute Genome Sequencing Center for Infectious Disease"/>
            <person name="Wu L."/>
            <person name="Ma J."/>
        </authorList>
    </citation>
    <scope>NUCLEOTIDE SEQUENCE [LARGE SCALE GENOMIC DNA]</scope>
    <source>
        <strain evidence="2">CGMCC 1.12770</strain>
    </source>
</reference>
<accession>A0ABQ1ZCQ1</accession>